<dbReference type="eggNOG" id="COG0515">
    <property type="taxonomic scope" value="Bacteria"/>
</dbReference>
<protein>
    <submittedName>
        <fullName evidence="7">Serine/threonine protein kinase</fullName>
    </submittedName>
</protein>
<evidence type="ECO:0000313" key="8">
    <source>
        <dbReference type="Proteomes" id="UP000004508"/>
    </source>
</evidence>
<keyword evidence="8" id="KW-1185">Reference proteome</keyword>
<evidence type="ECO:0000256" key="5">
    <source>
        <dbReference type="SAM" id="Phobius"/>
    </source>
</evidence>
<sequence length="389" mass="42579">MQNLEGLMVETGRVIQRRYLLQRLVKQGQVCAVYQGFDQVLQRVVAVKVAPAEQIPAYRASLRLTSQFSHPNIIGVYDVIPEADGLYIVQEYVDGDDFATLLQAQPSIYQIADLGRQICQALMYANTSSRKVCHGDLTPATILRDRRGSVRLSNFASPPDMAYFNAWSIVGADGVALLDAETPWGQMSENRLADDTRAVGILLYQLLSGRPQGATSVEPPTDGRLRFHRNVPPEVCDVIARALIRKHPQNIVTPDALYSELKAIADALEPYEPVSTFKPEDVLKPHQVLPTSTGKLSSASAGVRQERSQPGLLSNYRSEPGALAVSDAPAAVLADPQLAQSPMTDQALPYPEAQQAPSRVNMPVLIVAGLLLFALFFVIGYFLAQMVLK</sequence>
<keyword evidence="3 7" id="KW-0418">Kinase</keyword>
<accession>D6TPU8</accession>
<evidence type="ECO:0000256" key="3">
    <source>
        <dbReference type="ARBA" id="ARBA00022777"/>
    </source>
</evidence>
<evidence type="ECO:0000259" key="6">
    <source>
        <dbReference type="PROSITE" id="PS50011"/>
    </source>
</evidence>
<keyword evidence="1" id="KW-0808">Transferase</keyword>
<reference evidence="7 8" key="1">
    <citation type="journal article" date="2011" name="Stand. Genomic Sci.">
        <title>Non-contiguous finished genome sequence and contextual data of the filamentous soil bacterium Ktedonobacter racemifer type strain (SOSP1-21).</title>
        <authorList>
            <person name="Chang Y.J."/>
            <person name="Land M."/>
            <person name="Hauser L."/>
            <person name="Chertkov O."/>
            <person name="Del Rio T.G."/>
            <person name="Nolan M."/>
            <person name="Copeland A."/>
            <person name="Tice H."/>
            <person name="Cheng J.F."/>
            <person name="Lucas S."/>
            <person name="Han C."/>
            <person name="Goodwin L."/>
            <person name="Pitluck S."/>
            <person name="Ivanova N."/>
            <person name="Ovchinikova G."/>
            <person name="Pati A."/>
            <person name="Chen A."/>
            <person name="Palaniappan K."/>
            <person name="Mavromatis K."/>
            <person name="Liolios K."/>
            <person name="Brettin T."/>
            <person name="Fiebig A."/>
            <person name="Rohde M."/>
            <person name="Abt B."/>
            <person name="Goker M."/>
            <person name="Detter J.C."/>
            <person name="Woyke T."/>
            <person name="Bristow J."/>
            <person name="Eisen J.A."/>
            <person name="Markowitz V."/>
            <person name="Hugenholtz P."/>
            <person name="Kyrpides N.C."/>
            <person name="Klenk H.P."/>
            <person name="Lapidus A."/>
        </authorList>
    </citation>
    <scope>NUCLEOTIDE SEQUENCE [LARGE SCALE GENOMIC DNA]</scope>
    <source>
        <strain evidence="8">DSM 44963</strain>
    </source>
</reference>
<dbReference type="OrthoDB" id="159888at2"/>
<dbReference type="SMART" id="SM00220">
    <property type="entry name" value="S_TKc"/>
    <property type="match status" value="1"/>
</dbReference>
<dbReference type="GO" id="GO:0005524">
    <property type="term" value="F:ATP binding"/>
    <property type="evidence" value="ECO:0007669"/>
    <property type="project" value="UniProtKB-KW"/>
</dbReference>
<keyword evidence="5" id="KW-0812">Transmembrane</keyword>
<dbReference type="STRING" id="485913.Krac_8867"/>
<dbReference type="Gene3D" id="3.30.200.20">
    <property type="entry name" value="Phosphorylase Kinase, domain 1"/>
    <property type="match status" value="1"/>
</dbReference>
<dbReference type="GO" id="GO:0004674">
    <property type="term" value="F:protein serine/threonine kinase activity"/>
    <property type="evidence" value="ECO:0007669"/>
    <property type="project" value="UniProtKB-KW"/>
</dbReference>
<dbReference type="Proteomes" id="UP000004508">
    <property type="component" value="Unassembled WGS sequence"/>
</dbReference>
<dbReference type="Pfam" id="PF00069">
    <property type="entry name" value="Pkinase"/>
    <property type="match status" value="1"/>
</dbReference>
<gene>
    <name evidence="7" type="ORF">Krac_8867</name>
</gene>
<dbReference type="EMBL" id="ADVG01000002">
    <property type="protein sequence ID" value="EFH87533.1"/>
    <property type="molecule type" value="Genomic_DNA"/>
</dbReference>
<dbReference type="SUPFAM" id="SSF56112">
    <property type="entry name" value="Protein kinase-like (PK-like)"/>
    <property type="match status" value="1"/>
</dbReference>
<dbReference type="InterPro" id="IPR011009">
    <property type="entry name" value="Kinase-like_dom_sf"/>
</dbReference>
<dbReference type="PANTHER" id="PTHR43289:SF30">
    <property type="entry name" value="NON-SPECIFIC SERINE_THREONINE PROTEIN KINASE"/>
    <property type="match status" value="1"/>
</dbReference>
<name>D6TPU8_KTERA</name>
<dbReference type="InterPro" id="IPR000719">
    <property type="entry name" value="Prot_kinase_dom"/>
</dbReference>
<comment type="caution">
    <text evidence="7">The sequence shown here is derived from an EMBL/GenBank/DDBJ whole genome shotgun (WGS) entry which is preliminary data.</text>
</comment>
<organism evidence="7 8">
    <name type="scientific">Ktedonobacter racemifer DSM 44963</name>
    <dbReference type="NCBI Taxonomy" id="485913"/>
    <lineage>
        <taxon>Bacteria</taxon>
        <taxon>Bacillati</taxon>
        <taxon>Chloroflexota</taxon>
        <taxon>Ktedonobacteria</taxon>
        <taxon>Ktedonobacterales</taxon>
        <taxon>Ktedonobacteraceae</taxon>
        <taxon>Ktedonobacter</taxon>
    </lineage>
</organism>
<dbReference type="AlphaFoldDB" id="D6TPU8"/>
<dbReference type="PROSITE" id="PS50011">
    <property type="entry name" value="PROTEIN_KINASE_DOM"/>
    <property type="match status" value="1"/>
</dbReference>
<evidence type="ECO:0000256" key="1">
    <source>
        <dbReference type="ARBA" id="ARBA00022679"/>
    </source>
</evidence>
<evidence type="ECO:0000256" key="2">
    <source>
        <dbReference type="ARBA" id="ARBA00022741"/>
    </source>
</evidence>
<dbReference type="PANTHER" id="PTHR43289">
    <property type="entry name" value="MITOGEN-ACTIVATED PROTEIN KINASE KINASE KINASE 20-RELATED"/>
    <property type="match status" value="1"/>
</dbReference>
<evidence type="ECO:0000256" key="4">
    <source>
        <dbReference type="ARBA" id="ARBA00022840"/>
    </source>
</evidence>
<keyword evidence="4" id="KW-0067">ATP-binding</keyword>
<keyword evidence="2" id="KW-0547">Nucleotide-binding</keyword>
<keyword evidence="7" id="KW-0723">Serine/threonine-protein kinase</keyword>
<feature type="domain" description="Protein kinase" evidence="6">
    <location>
        <begin position="19"/>
        <end position="289"/>
    </location>
</feature>
<evidence type="ECO:0000313" key="7">
    <source>
        <dbReference type="EMBL" id="EFH87533.1"/>
    </source>
</evidence>
<dbReference type="Gene3D" id="1.10.510.10">
    <property type="entry name" value="Transferase(Phosphotransferase) domain 1"/>
    <property type="match status" value="1"/>
</dbReference>
<keyword evidence="5" id="KW-1133">Transmembrane helix</keyword>
<proteinExistence type="predicted"/>
<dbReference type="InParanoid" id="D6TPU8"/>
<keyword evidence="5" id="KW-0472">Membrane</keyword>
<feature type="transmembrane region" description="Helical" evidence="5">
    <location>
        <begin position="364"/>
        <end position="384"/>
    </location>
</feature>